<evidence type="ECO:0000256" key="1">
    <source>
        <dbReference type="SAM" id="MobiDB-lite"/>
    </source>
</evidence>
<proteinExistence type="predicted"/>
<dbReference type="EMBL" id="JARKIF010000043">
    <property type="protein sequence ID" value="KAJ7608682.1"/>
    <property type="molecule type" value="Genomic_DNA"/>
</dbReference>
<keyword evidence="3" id="KW-1185">Reference proteome</keyword>
<organism evidence="2 3">
    <name type="scientific">Roridomyces roridus</name>
    <dbReference type="NCBI Taxonomy" id="1738132"/>
    <lineage>
        <taxon>Eukaryota</taxon>
        <taxon>Fungi</taxon>
        <taxon>Dikarya</taxon>
        <taxon>Basidiomycota</taxon>
        <taxon>Agaricomycotina</taxon>
        <taxon>Agaricomycetes</taxon>
        <taxon>Agaricomycetidae</taxon>
        <taxon>Agaricales</taxon>
        <taxon>Marasmiineae</taxon>
        <taxon>Mycenaceae</taxon>
        <taxon>Roridomyces</taxon>
    </lineage>
</organism>
<gene>
    <name evidence="2" type="ORF">FB45DRAFT_1010756</name>
</gene>
<comment type="caution">
    <text evidence="2">The sequence shown here is derived from an EMBL/GenBank/DDBJ whole genome shotgun (WGS) entry which is preliminary data.</text>
</comment>
<evidence type="ECO:0000313" key="2">
    <source>
        <dbReference type="EMBL" id="KAJ7608682.1"/>
    </source>
</evidence>
<reference evidence="2" key="1">
    <citation type="submission" date="2023-03" db="EMBL/GenBank/DDBJ databases">
        <title>Massive genome expansion in bonnet fungi (Mycena s.s.) driven by repeated elements and novel gene families across ecological guilds.</title>
        <authorList>
            <consortium name="Lawrence Berkeley National Laboratory"/>
            <person name="Harder C.B."/>
            <person name="Miyauchi S."/>
            <person name="Viragh M."/>
            <person name="Kuo A."/>
            <person name="Thoen E."/>
            <person name="Andreopoulos B."/>
            <person name="Lu D."/>
            <person name="Skrede I."/>
            <person name="Drula E."/>
            <person name="Henrissat B."/>
            <person name="Morin E."/>
            <person name="Kohler A."/>
            <person name="Barry K."/>
            <person name="LaButti K."/>
            <person name="Morin E."/>
            <person name="Salamov A."/>
            <person name="Lipzen A."/>
            <person name="Mereny Z."/>
            <person name="Hegedus B."/>
            <person name="Baldrian P."/>
            <person name="Stursova M."/>
            <person name="Weitz H."/>
            <person name="Taylor A."/>
            <person name="Grigoriev I.V."/>
            <person name="Nagy L.G."/>
            <person name="Martin F."/>
            <person name="Kauserud H."/>
        </authorList>
    </citation>
    <scope>NUCLEOTIDE SEQUENCE</scope>
    <source>
        <strain evidence="2">9284</strain>
    </source>
</reference>
<feature type="compositionally biased region" description="Basic and acidic residues" evidence="1">
    <location>
        <begin position="136"/>
        <end position="152"/>
    </location>
</feature>
<evidence type="ECO:0000313" key="3">
    <source>
        <dbReference type="Proteomes" id="UP001221142"/>
    </source>
</evidence>
<feature type="region of interest" description="Disordered" evidence="1">
    <location>
        <begin position="133"/>
        <end position="180"/>
    </location>
</feature>
<dbReference type="Proteomes" id="UP001221142">
    <property type="component" value="Unassembled WGS sequence"/>
</dbReference>
<accession>A0AAD7B2C0</accession>
<sequence length="212" mass="23913">MNSEGDMRDIVRDKENTGIDRVWVVESKRRLSRQRQGRSLRLVLAGDASSIRAGWEDRKEMEMTRRERTSQSSMLGWEAGRLSHTASHSDSLESRTIVTHHYKVFPFVFSFTTSLEGKHRLAYPTFVGWGRRHRRGERERSEMKGGGKRDRAQILTSWDGRTHPAAPNGGNIGFQGPPLRRGSTGSTLEAGYLVGAGARRAFARLQCTAWGL</sequence>
<name>A0AAD7B2C0_9AGAR</name>
<protein>
    <submittedName>
        <fullName evidence="2">Uncharacterized protein</fullName>
    </submittedName>
</protein>
<dbReference type="AlphaFoldDB" id="A0AAD7B2C0"/>